<protein>
    <submittedName>
        <fullName evidence="1">Uncharacterized protein</fullName>
    </submittedName>
</protein>
<evidence type="ECO:0000313" key="1">
    <source>
        <dbReference type="EMBL" id="SVB93316.1"/>
    </source>
</evidence>
<dbReference type="EMBL" id="UINC01064544">
    <property type="protein sequence ID" value="SVB93316.1"/>
    <property type="molecule type" value="Genomic_DNA"/>
</dbReference>
<name>A0A382I149_9ZZZZ</name>
<feature type="non-terminal residue" evidence="1">
    <location>
        <position position="1"/>
    </location>
</feature>
<dbReference type="AlphaFoldDB" id="A0A382I149"/>
<organism evidence="1">
    <name type="scientific">marine metagenome</name>
    <dbReference type="NCBI Taxonomy" id="408172"/>
    <lineage>
        <taxon>unclassified sequences</taxon>
        <taxon>metagenomes</taxon>
        <taxon>ecological metagenomes</taxon>
    </lineage>
</organism>
<reference evidence="1" key="1">
    <citation type="submission" date="2018-05" db="EMBL/GenBank/DDBJ databases">
        <authorList>
            <person name="Lanie J.A."/>
            <person name="Ng W.-L."/>
            <person name="Kazmierczak K.M."/>
            <person name="Andrzejewski T.M."/>
            <person name="Davidsen T.M."/>
            <person name="Wayne K.J."/>
            <person name="Tettelin H."/>
            <person name="Glass J.I."/>
            <person name="Rusch D."/>
            <person name="Podicherti R."/>
            <person name="Tsui H.-C.T."/>
            <person name="Winkler M.E."/>
        </authorList>
    </citation>
    <scope>NUCLEOTIDE SEQUENCE</scope>
</reference>
<proteinExistence type="predicted"/>
<feature type="non-terminal residue" evidence="1">
    <location>
        <position position="27"/>
    </location>
</feature>
<gene>
    <name evidence="1" type="ORF">METZ01_LOCUS246170</name>
</gene>
<accession>A0A382I149</accession>
<sequence>QFNTPQVATQARQLAEIQCRCCGTACL</sequence>